<dbReference type="InterPro" id="IPR003959">
    <property type="entry name" value="ATPase_AAA_core"/>
</dbReference>
<dbReference type="EMBL" id="RSDW01000001">
    <property type="protein sequence ID" value="RSL18567.1"/>
    <property type="molecule type" value="Genomic_DNA"/>
</dbReference>
<proteinExistence type="predicted"/>
<dbReference type="SMART" id="SM00382">
    <property type="entry name" value="AAA"/>
    <property type="match status" value="1"/>
</dbReference>
<dbReference type="InterPro" id="IPR027417">
    <property type="entry name" value="P-loop_NTPase"/>
</dbReference>
<dbReference type="Gene3D" id="3.40.50.300">
    <property type="entry name" value="P-loop containing nucleotide triphosphate hydrolases"/>
    <property type="match status" value="1"/>
</dbReference>
<dbReference type="InterPro" id="IPR050764">
    <property type="entry name" value="CbbQ/NirQ/NorQ/GpvN"/>
</dbReference>
<name>A0A3R9PCD3_9BACT</name>
<dbReference type="PANTHER" id="PTHR42759">
    <property type="entry name" value="MOXR FAMILY PROTEIN"/>
    <property type="match status" value="1"/>
</dbReference>
<dbReference type="OrthoDB" id="9783370at2"/>
<dbReference type="RefSeq" id="WP_125486915.1">
    <property type="nucleotide sequence ID" value="NZ_RSDW01000001.1"/>
</dbReference>
<keyword evidence="3" id="KW-1185">Reference proteome</keyword>
<evidence type="ECO:0000313" key="2">
    <source>
        <dbReference type="EMBL" id="RSL18567.1"/>
    </source>
</evidence>
<feature type="domain" description="AAA+ ATPase" evidence="1">
    <location>
        <begin position="33"/>
        <end position="201"/>
    </location>
</feature>
<protein>
    <submittedName>
        <fullName evidence="2">MoxR-like ATPase</fullName>
    </submittedName>
</protein>
<dbReference type="GO" id="GO:0016887">
    <property type="term" value="F:ATP hydrolysis activity"/>
    <property type="evidence" value="ECO:0007669"/>
    <property type="project" value="InterPro"/>
</dbReference>
<evidence type="ECO:0000313" key="3">
    <source>
        <dbReference type="Proteomes" id="UP000269669"/>
    </source>
</evidence>
<reference evidence="2 3" key="1">
    <citation type="submission" date="2018-12" db="EMBL/GenBank/DDBJ databases">
        <title>Sequencing of bacterial isolates from soil warming experiment in Harvard Forest, Massachusetts, USA.</title>
        <authorList>
            <person name="Deangelis K."/>
        </authorList>
    </citation>
    <scope>NUCLEOTIDE SEQUENCE [LARGE SCALE GENOMIC DNA]</scope>
    <source>
        <strain evidence="2 3">EB153</strain>
    </source>
</reference>
<dbReference type="Proteomes" id="UP000269669">
    <property type="component" value="Unassembled WGS sequence"/>
</dbReference>
<dbReference type="AlphaFoldDB" id="A0A3R9PCD3"/>
<dbReference type="InterPro" id="IPR003593">
    <property type="entry name" value="AAA+_ATPase"/>
</dbReference>
<organism evidence="2 3">
    <name type="scientific">Edaphobacter aggregans</name>
    <dbReference type="NCBI Taxonomy" id="570835"/>
    <lineage>
        <taxon>Bacteria</taxon>
        <taxon>Pseudomonadati</taxon>
        <taxon>Acidobacteriota</taxon>
        <taxon>Terriglobia</taxon>
        <taxon>Terriglobales</taxon>
        <taxon>Acidobacteriaceae</taxon>
        <taxon>Edaphobacter</taxon>
    </lineage>
</organism>
<dbReference type="CDD" id="cd00009">
    <property type="entry name" value="AAA"/>
    <property type="match status" value="1"/>
</dbReference>
<dbReference type="PANTHER" id="PTHR42759:SF1">
    <property type="entry name" value="MAGNESIUM-CHELATASE SUBUNIT CHLD"/>
    <property type="match status" value="1"/>
</dbReference>
<sequence>MFESPEQTLSALNRVGYFTDCKTATTVYLAGNINKPIMLEGPAGAGKTELAQSVARAAGADLIRLQCYQGINEEKAIGHFDKSLQELFVLLKTKSEETCDWAQIRQDVTSRAFFLAGPLLTAIEREKRCVLLIDEIDKVDYAFEALLLEVLSDWTISIPKMGTVKATTVPFVFMTSNQERRLGDPLRRRSFYLIVEHPTAEREAAIVKSKTPTATAATHRFIAGLAKALRSFNLEKPPSISEMNDVAQAMQLLSMEEILAVHKDIMLPLIVKTEGDRKRMLMKQAFEVIIYTAQRNAEAMEAQEVAATIARLEASA</sequence>
<evidence type="ECO:0000259" key="1">
    <source>
        <dbReference type="SMART" id="SM00382"/>
    </source>
</evidence>
<dbReference type="Pfam" id="PF00004">
    <property type="entry name" value="AAA"/>
    <property type="match status" value="1"/>
</dbReference>
<dbReference type="SUPFAM" id="SSF52540">
    <property type="entry name" value="P-loop containing nucleoside triphosphate hydrolases"/>
    <property type="match status" value="1"/>
</dbReference>
<dbReference type="GO" id="GO:0005524">
    <property type="term" value="F:ATP binding"/>
    <property type="evidence" value="ECO:0007669"/>
    <property type="project" value="InterPro"/>
</dbReference>
<accession>A0A3R9PCD3</accession>
<comment type="caution">
    <text evidence="2">The sequence shown here is derived from an EMBL/GenBank/DDBJ whole genome shotgun (WGS) entry which is preliminary data.</text>
</comment>
<gene>
    <name evidence="2" type="ORF">EDE15_4157</name>
</gene>